<evidence type="ECO:0000256" key="4">
    <source>
        <dbReference type="ARBA" id="ARBA00023136"/>
    </source>
</evidence>
<dbReference type="GO" id="GO:0016020">
    <property type="term" value="C:membrane"/>
    <property type="evidence" value="ECO:0007669"/>
    <property type="project" value="UniProtKB-SubCell"/>
</dbReference>
<dbReference type="InterPro" id="IPR032808">
    <property type="entry name" value="DoxX"/>
</dbReference>
<keyword evidence="3 5" id="KW-1133">Transmembrane helix</keyword>
<dbReference type="Proteomes" id="UP000282957">
    <property type="component" value="Unassembled WGS sequence"/>
</dbReference>
<proteinExistence type="predicted"/>
<evidence type="ECO:0000313" key="7">
    <source>
        <dbReference type="Proteomes" id="UP000282957"/>
    </source>
</evidence>
<comment type="caution">
    <text evidence="6">The sequence shown here is derived from an EMBL/GenBank/DDBJ whole genome shotgun (WGS) entry which is preliminary data.</text>
</comment>
<keyword evidence="4 5" id="KW-0472">Membrane</keyword>
<evidence type="ECO:0000313" key="6">
    <source>
        <dbReference type="EMBL" id="RVT96707.1"/>
    </source>
</evidence>
<keyword evidence="2 5" id="KW-0812">Transmembrane</keyword>
<dbReference type="OrthoDB" id="795468at2"/>
<gene>
    <name evidence="6" type="ORF">EOD42_09840</name>
</gene>
<evidence type="ECO:0000256" key="5">
    <source>
        <dbReference type="SAM" id="Phobius"/>
    </source>
</evidence>
<dbReference type="RefSeq" id="WP_127787359.1">
    <property type="nucleotide sequence ID" value="NZ_SACL01000003.1"/>
</dbReference>
<dbReference type="Pfam" id="PF13564">
    <property type="entry name" value="DoxX_2"/>
    <property type="match status" value="1"/>
</dbReference>
<feature type="transmembrane region" description="Helical" evidence="5">
    <location>
        <begin position="95"/>
        <end position="112"/>
    </location>
</feature>
<evidence type="ECO:0000256" key="1">
    <source>
        <dbReference type="ARBA" id="ARBA00004141"/>
    </source>
</evidence>
<sequence>MTDIAIWSDRVLRTLLVVLFTIAGAMKLTAHPFEIHGFEHFGYAPWFMYAIGVLEFAGAFALLHRRSLQPAAALMAAILVGAVISHLRVGDPVPMTIPALVALGMTLSLMLLHRRPGVGLAAA</sequence>
<reference evidence="6 7" key="1">
    <citation type="submission" date="2019-01" db="EMBL/GenBank/DDBJ databases">
        <authorList>
            <person name="Chen W.-M."/>
        </authorList>
    </citation>
    <scope>NUCLEOTIDE SEQUENCE [LARGE SCALE GENOMIC DNA]</scope>
    <source>
        <strain evidence="6 7">CCP-6</strain>
    </source>
</reference>
<protein>
    <submittedName>
        <fullName evidence="6">DoxX family protein</fullName>
    </submittedName>
</protein>
<organism evidence="6 7">
    <name type="scientific">Rhodovarius crocodyli</name>
    <dbReference type="NCBI Taxonomy" id="1979269"/>
    <lineage>
        <taxon>Bacteria</taxon>
        <taxon>Pseudomonadati</taxon>
        <taxon>Pseudomonadota</taxon>
        <taxon>Alphaproteobacteria</taxon>
        <taxon>Acetobacterales</taxon>
        <taxon>Roseomonadaceae</taxon>
        <taxon>Rhodovarius</taxon>
    </lineage>
</organism>
<dbReference type="AlphaFoldDB" id="A0A437MGF2"/>
<feature type="transmembrane region" description="Helical" evidence="5">
    <location>
        <begin position="70"/>
        <end position="89"/>
    </location>
</feature>
<name>A0A437MGF2_9PROT</name>
<evidence type="ECO:0000256" key="3">
    <source>
        <dbReference type="ARBA" id="ARBA00022989"/>
    </source>
</evidence>
<comment type="subcellular location">
    <subcellularLocation>
        <location evidence="1">Membrane</location>
        <topology evidence="1">Multi-pass membrane protein</topology>
    </subcellularLocation>
</comment>
<accession>A0A437MGF2</accession>
<feature type="transmembrane region" description="Helical" evidence="5">
    <location>
        <begin position="43"/>
        <end position="63"/>
    </location>
</feature>
<feature type="transmembrane region" description="Helical" evidence="5">
    <location>
        <begin position="12"/>
        <end position="31"/>
    </location>
</feature>
<keyword evidence="7" id="KW-1185">Reference proteome</keyword>
<evidence type="ECO:0000256" key="2">
    <source>
        <dbReference type="ARBA" id="ARBA00022692"/>
    </source>
</evidence>
<dbReference type="EMBL" id="SACL01000003">
    <property type="protein sequence ID" value="RVT96707.1"/>
    <property type="molecule type" value="Genomic_DNA"/>
</dbReference>